<feature type="domain" description="TonB-dependent receptor plug" evidence="4">
    <location>
        <begin position="165"/>
        <end position="229"/>
    </location>
</feature>
<accession>A0A9X0U546</accession>
<evidence type="ECO:0000256" key="3">
    <source>
        <dbReference type="ARBA" id="ARBA00023237"/>
    </source>
</evidence>
<dbReference type="GO" id="GO:0030246">
    <property type="term" value="F:carbohydrate binding"/>
    <property type="evidence" value="ECO:0007669"/>
    <property type="project" value="InterPro"/>
</dbReference>
<dbReference type="InterPro" id="IPR036942">
    <property type="entry name" value="Beta-barrel_TonB_sf"/>
</dbReference>
<dbReference type="EMBL" id="JACHEB010000009">
    <property type="protein sequence ID" value="MBB5330156.1"/>
    <property type="molecule type" value="Genomic_DNA"/>
</dbReference>
<keyword evidence="3" id="KW-0998">Cell outer membrane</keyword>
<evidence type="ECO:0000256" key="2">
    <source>
        <dbReference type="ARBA" id="ARBA00023136"/>
    </source>
</evidence>
<dbReference type="InterPro" id="IPR013784">
    <property type="entry name" value="Carb-bd-like_fold"/>
</dbReference>
<dbReference type="GO" id="GO:0009279">
    <property type="term" value="C:cell outer membrane"/>
    <property type="evidence" value="ECO:0007669"/>
    <property type="project" value="UniProtKB-SubCell"/>
</dbReference>
<organism evidence="5 6">
    <name type="scientific">Tunturiibacter gelidiferens</name>
    <dbReference type="NCBI Taxonomy" id="3069689"/>
    <lineage>
        <taxon>Bacteria</taxon>
        <taxon>Pseudomonadati</taxon>
        <taxon>Acidobacteriota</taxon>
        <taxon>Terriglobia</taxon>
        <taxon>Terriglobales</taxon>
        <taxon>Acidobacteriaceae</taxon>
        <taxon>Tunturiibacter</taxon>
    </lineage>
</organism>
<evidence type="ECO:0000259" key="4">
    <source>
        <dbReference type="Pfam" id="PF07715"/>
    </source>
</evidence>
<sequence>MHTSIRRVIFALFAIVFFVFGSTGLWSQSAGNAGTVVGTVTDATGAIVPGATVSIENPVSGYSRVTTTDSSGHYQFTNLPLNPYHLVVSLTGFASATQDVQVRSFVPITVKTALTIGATSTVVNVTGSDLVENDSTFHTDVDRGLFDKLPLESQSSSLSSLVTLSSPGVAADSNGLFHGLGDHASNSFSIDGQPITDQQSKVFSNQIPSNSIQSIEVISGAPPAEFGGKTSLVIQVTTRSGMGVRKPTGSVTTSYGTFGSASGGVDLSYGGEKWGNFIEVDGLNTGRFLDPPEFTVFHDKGNEMNVFDRIDRQLTTVDSIHLNLNYSRSWFQTPNAFDNLNVQNVISGGGGANPVFGNVGDTDQRSKIGTFDIAPTYTRTIGANSVFNFGPYIRKDQYDYYPSGNPLADLGPPNLQNQTIAQTRSLTNAGVHTDFSYAKGINNIKIGANYSQTFLRESDTLGVVANTFNSPCTDGAANPVNGFSDPSQCAAAGLFPNNGMLAKTLGSSTPAFNPVLLPFDLTRGGGQFNFIGRTDVKELALYVEDQIKAGNWLFNVGIRGDLYNGLTVARQAEPRVGLAYSVKPTNTVLRLSYARTLETPFNENLVLSSQGCLNDVLNPLLACQGGNGNLAPGYRNEFHAGLQQAFGKNLVISGDYIWKYTHNAFDFSVLGNTPITFPIDWHNSKIPGFALRADVPNFHNFSAFVVMSSVAARFFPPQVAGAGATVGGSGFPFRIDHDERYNQTTHLQYQIPGKRSPWVGFNWRFDSGLTAGSVPCYNVTDPNSLCNPANGGPSITINGQPGIDLSGLTPDQQFQAGLTCNGVKATPFVGIPGNQCLASQLTSTLVSIPAPGTENDDKNPPRIQERSLFDASVGQDNLFNGDKNKWSLRLTGVNITNKYALYNFLSTFSGTHYVTPRALTAELGFHF</sequence>
<evidence type="ECO:0000313" key="5">
    <source>
        <dbReference type="EMBL" id="MBB5330156.1"/>
    </source>
</evidence>
<gene>
    <name evidence="5" type="ORF">HDF14_003789</name>
</gene>
<dbReference type="SUPFAM" id="SSF56935">
    <property type="entry name" value="Porins"/>
    <property type="match status" value="1"/>
</dbReference>
<dbReference type="SUPFAM" id="SSF49452">
    <property type="entry name" value="Starch-binding domain-like"/>
    <property type="match status" value="1"/>
</dbReference>
<proteinExistence type="predicted"/>
<dbReference type="Pfam" id="PF07715">
    <property type="entry name" value="Plug"/>
    <property type="match status" value="1"/>
</dbReference>
<evidence type="ECO:0000313" key="6">
    <source>
        <dbReference type="Proteomes" id="UP000535182"/>
    </source>
</evidence>
<comment type="subcellular location">
    <subcellularLocation>
        <location evidence="1">Cell outer membrane</location>
    </subcellularLocation>
</comment>
<dbReference type="Proteomes" id="UP000535182">
    <property type="component" value="Unassembled WGS sequence"/>
</dbReference>
<evidence type="ECO:0000256" key="1">
    <source>
        <dbReference type="ARBA" id="ARBA00004442"/>
    </source>
</evidence>
<protein>
    <recommendedName>
        <fullName evidence="4">TonB-dependent receptor plug domain-containing protein</fullName>
    </recommendedName>
</protein>
<dbReference type="Gene3D" id="2.60.40.1120">
    <property type="entry name" value="Carboxypeptidase-like, regulatory domain"/>
    <property type="match status" value="1"/>
</dbReference>
<dbReference type="Gene3D" id="2.170.130.10">
    <property type="entry name" value="TonB-dependent receptor, plug domain"/>
    <property type="match status" value="1"/>
</dbReference>
<dbReference type="AlphaFoldDB" id="A0A9X0U546"/>
<keyword evidence="2" id="KW-0472">Membrane</keyword>
<name>A0A9X0U546_9BACT</name>
<comment type="caution">
    <text evidence="5">The sequence shown here is derived from an EMBL/GenBank/DDBJ whole genome shotgun (WGS) entry which is preliminary data.</text>
</comment>
<dbReference type="RefSeq" id="WP_183979346.1">
    <property type="nucleotide sequence ID" value="NZ_JACHEB010000009.1"/>
</dbReference>
<dbReference type="Gene3D" id="2.40.170.20">
    <property type="entry name" value="TonB-dependent receptor, beta-barrel domain"/>
    <property type="match status" value="1"/>
</dbReference>
<reference evidence="5 6" key="1">
    <citation type="submission" date="2020-08" db="EMBL/GenBank/DDBJ databases">
        <title>Genomic Encyclopedia of Type Strains, Phase IV (KMG-V): Genome sequencing to study the core and pangenomes of soil and plant-associated prokaryotes.</title>
        <authorList>
            <person name="Whitman W."/>
        </authorList>
    </citation>
    <scope>NUCLEOTIDE SEQUENCE [LARGE SCALE GENOMIC DNA]</scope>
    <source>
        <strain evidence="5 6">X5P2</strain>
    </source>
</reference>
<dbReference type="InterPro" id="IPR012910">
    <property type="entry name" value="Plug_dom"/>
</dbReference>
<dbReference type="Pfam" id="PF13620">
    <property type="entry name" value="CarboxypepD_reg"/>
    <property type="match status" value="1"/>
</dbReference>
<keyword evidence="6" id="KW-1185">Reference proteome</keyword>
<dbReference type="InterPro" id="IPR037066">
    <property type="entry name" value="Plug_dom_sf"/>
</dbReference>